<dbReference type="AlphaFoldDB" id="A0A8E0RJ86"/>
<accession>A0A8E0RJ86</accession>
<keyword evidence="2" id="KW-1185">Reference proteome</keyword>
<evidence type="ECO:0000313" key="2">
    <source>
        <dbReference type="Proteomes" id="UP000728185"/>
    </source>
</evidence>
<organism evidence="1 2">
    <name type="scientific">Fasciolopsis buskii</name>
    <dbReference type="NCBI Taxonomy" id="27845"/>
    <lineage>
        <taxon>Eukaryota</taxon>
        <taxon>Metazoa</taxon>
        <taxon>Spiralia</taxon>
        <taxon>Lophotrochozoa</taxon>
        <taxon>Platyhelminthes</taxon>
        <taxon>Trematoda</taxon>
        <taxon>Digenea</taxon>
        <taxon>Plagiorchiida</taxon>
        <taxon>Echinostomata</taxon>
        <taxon>Echinostomatoidea</taxon>
        <taxon>Fasciolidae</taxon>
        <taxon>Fasciolopsis</taxon>
    </lineage>
</organism>
<evidence type="ECO:0000313" key="1">
    <source>
        <dbReference type="EMBL" id="KAA0184031.1"/>
    </source>
</evidence>
<protein>
    <submittedName>
        <fullName evidence="1">Uncharacterized protein</fullName>
    </submittedName>
</protein>
<reference evidence="1" key="1">
    <citation type="submission" date="2019-05" db="EMBL/GenBank/DDBJ databases">
        <title>Annotation for the trematode Fasciolopsis buski.</title>
        <authorList>
            <person name="Choi Y.-J."/>
        </authorList>
    </citation>
    <scope>NUCLEOTIDE SEQUENCE</scope>
    <source>
        <strain evidence="1">HT</strain>
        <tissue evidence="1">Whole worm</tissue>
    </source>
</reference>
<dbReference type="EMBL" id="LUCM01011393">
    <property type="protein sequence ID" value="KAA0184031.1"/>
    <property type="molecule type" value="Genomic_DNA"/>
</dbReference>
<dbReference type="Proteomes" id="UP000728185">
    <property type="component" value="Unassembled WGS sequence"/>
</dbReference>
<gene>
    <name evidence="1" type="ORF">FBUS_07997</name>
</gene>
<name>A0A8E0RJ86_9TREM</name>
<dbReference type="OrthoDB" id="6249702at2759"/>
<proteinExistence type="predicted"/>
<sequence length="129" mass="15243">MPRAFIIRLLTGTIASYQKWVARLERKWENRHPRSFRNYSLFKKGKLASTITAIWSVSSIHCPYCSFRSAFLFQSYVGIHSTLVDLNDLRLVWSRIALNNRPILQTLHTMTRRELFVFRQAGLDNYYAK</sequence>
<comment type="caution">
    <text evidence="1">The sequence shown here is derived from an EMBL/GenBank/DDBJ whole genome shotgun (WGS) entry which is preliminary data.</text>
</comment>